<feature type="region of interest" description="Disordered" evidence="1">
    <location>
        <begin position="1"/>
        <end position="76"/>
    </location>
</feature>
<evidence type="ECO:0000313" key="3">
    <source>
        <dbReference type="EMBL" id="KNZ56592.1"/>
    </source>
</evidence>
<comment type="caution">
    <text evidence="3">The sequence shown here is derived from an EMBL/GenBank/DDBJ whole genome shotgun (WGS) entry which is preliminary data.</text>
</comment>
<evidence type="ECO:0000256" key="1">
    <source>
        <dbReference type="SAM" id="MobiDB-lite"/>
    </source>
</evidence>
<name>A0A0L6V7T2_9BASI</name>
<sequence length="332" mass="35987">MEYNFTAESLDPQTFVASMNDSAADSSAVQETSSNDESDEWNDDQPQTSNTADLTTFIGDGDTDAPTFGSAPATASSSDAFPMLSSAPFNSSHATNTITTSTSIMIDPITLLPTVISTSTLLSSMAASPYISTPLPRPFPSVNSQHYSEASPPIDLNLQVNPAMQQQPGVIIGITCFLLGISCVIFGLTYTVVQRQRRVRKALRKQRVASGFDFNGGSEGDYDGGYEVWHKVSAPNTPAHFGPAQPICIKHEKADTWYDGPPTLMNDIKRLSAITTYSATDEENSDKNNNNLHYYHRQHQNHDDDGPIHQLHSAPSIPPSAYGSYNDKGIAM</sequence>
<keyword evidence="2" id="KW-1133">Transmembrane helix</keyword>
<keyword evidence="4" id="KW-1185">Reference proteome</keyword>
<gene>
    <name evidence="3" type="ORF">VP01_236g4</name>
</gene>
<evidence type="ECO:0000256" key="2">
    <source>
        <dbReference type="SAM" id="Phobius"/>
    </source>
</evidence>
<accession>A0A0L6V7T2</accession>
<feature type="transmembrane region" description="Helical" evidence="2">
    <location>
        <begin position="170"/>
        <end position="193"/>
    </location>
</feature>
<feature type="compositionally biased region" description="Polar residues" evidence="1">
    <location>
        <begin position="45"/>
        <end position="54"/>
    </location>
</feature>
<evidence type="ECO:0000313" key="4">
    <source>
        <dbReference type="Proteomes" id="UP000037035"/>
    </source>
</evidence>
<keyword evidence="2" id="KW-0472">Membrane</keyword>
<organism evidence="3 4">
    <name type="scientific">Puccinia sorghi</name>
    <dbReference type="NCBI Taxonomy" id="27349"/>
    <lineage>
        <taxon>Eukaryota</taxon>
        <taxon>Fungi</taxon>
        <taxon>Dikarya</taxon>
        <taxon>Basidiomycota</taxon>
        <taxon>Pucciniomycotina</taxon>
        <taxon>Pucciniomycetes</taxon>
        <taxon>Pucciniales</taxon>
        <taxon>Pucciniaceae</taxon>
        <taxon>Puccinia</taxon>
    </lineage>
</organism>
<dbReference type="AlphaFoldDB" id="A0A0L6V7T2"/>
<dbReference type="OrthoDB" id="2506734at2759"/>
<proteinExistence type="predicted"/>
<dbReference type="VEuPathDB" id="FungiDB:VP01_236g4"/>
<dbReference type="Proteomes" id="UP000037035">
    <property type="component" value="Unassembled WGS sequence"/>
</dbReference>
<feature type="compositionally biased region" description="Acidic residues" evidence="1">
    <location>
        <begin position="34"/>
        <end position="43"/>
    </location>
</feature>
<dbReference type="EMBL" id="LAVV01007247">
    <property type="protein sequence ID" value="KNZ56592.1"/>
    <property type="molecule type" value="Genomic_DNA"/>
</dbReference>
<reference evidence="3 4" key="1">
    <citation type="submission" date="2015-08" db="EMBL/GenBank/DDBJ databases">
        <title>Next Generation Sequencing and Analysis of the Genome of Puccinia sorghi L Schw, the Causal Agent of Maize Common Rust.</title>
        <authorList>
            <person name="Rochi L."/>
            <person name="Burguener G."/>
            <person name="Darino M."/>
            <person name="Turjanski A."/>
            <person name="Kreff E."/>
            <person name="Dieguez M.J."/>
            <person name="Sacco F."/>
        </authorList>
    </citation>
    <scope>NUCLEOTIDE SEQUENCE [LARGE SCALE GENOMIC DNA]</scope>
    <source>
        <strain evidence="3 4">RO10H11247</strain>
    </source>
</reference>
<keyword evidence="2" id="KW-0812">Transmembrane</keyword>
<feature type="compositionally biased region" description="Low complexity" evidence="1">
    <location>
        <begin position="17"/>
        <end position="28"/>
    </location>
</feature>
<protein>
    <submittedName>
        <fullName evidence="3">Uncharacterized protein</fullName>
    </submittedName>
</protein>